<dbReference type="EMBL" id="CP012752">
    <property type="protein sequence ID" value="ALG14071.1"/>
    <property type="molecule type" value="Genomic_DNA"/>
</dbReference>
<dbReference type="AlphaFoldDB" id="A0A0N7F5F3"/>
<evidence type="ECO:0000256" key="1">
    <source>
        <dbReference type="ARBA" id="ARBA00004776"/>
    </source>
</evidence>
<evidence type="ECO:0000256" key="3">
    <source>
        <dbReference type="ARBA" id="ARBA00022676"/>
    </source>
</evidence>
<dbReference type="Gene3D" id="3.90.550.10">
    <property type="entry name" value="Spore Coat Polysaccharide Biosynthesis Protein SpsA, Chain A"/>
    <property type="match status" value="1"/>
</dbReference>
<feature type="domain" description="Glycosyltransferase 2-like" evidence="5">
    <location>
        <begin position="13"/>
        <end position="129"/>
    </location>
</feature>
<dbReference type="PANTHER" id="PTHR43179:SF12">
    <property type="entry name" value="GALACTOFURANOSYLTRANSFERASE GLFT2"/>
    <property type="match status" value="1"/>
</dbReference>
<sequence length="308" mass="32854">MARHDEVGVRVAVVIVTYNSADALGTCLASLPAGLDGVEVTEIVVADNASRDSTCEIAKNFTELPVRVVEIGRNAGYAAGINAGIRALGSYDTVLVINPDVRVRPGAAAKLAEAFSRSNVGIAAPRLENPDGSLQPSLRRPPTVLRAWAEALIGGNRAGRWGTLGELITDPRRYDVPGPAAWATGGVLMLSAEAVRQTGQWDETFLLYGEETDFALRAGRLGLLTWYTPDAVFEHDGGESGTNPMLWALLTVNRTTVVRRHYGFLAWAGYFAAVVVGEGIRALAGRPTAKAALTALLNPSRRRKVLPQ</sequence>
<proteinExistence type="inferred from homology"/>
<dbReference type="PANTHER" id="PTHR43179">
    <property type="entry name" value="RHAMNOSYLTRANSFERASE WBBL"/>
    <property type="match status" value="1"/>
</dbReference>
<keyword evidence="4 6" id="KW-0808">Transferase</keyword>
<dbReference type="Pfam" id="PF00535">
    <property type="entry name" value="Glycos_transf_2"/>
    <property type="match status" value="1"/>
</dbReference>
<comment type="similarity">
    <text evidence="2">Belongs to the glycosyltransferase 2 family.</text>
</comment>
<organism evidence="6 7">
    <name type="scientific">Kibdelosporangium phytohabitans</name>
    <dbReference type="NCBI Taxonomy" id="860235"/>
    <lineage>
        <taxon>Bacteria</taxon>
        <taxon>Bacillati</taxon>
        <taxon>Actinomycetota</taxon>
        <taxon>Actinomycetes</taxon>
        <taxon>Pseudonocardiales</taxon>
        <taxon>Pseudonocardiaceae</taxon>
        <taxon>Kibdelosporangium</taxon>
    </lineage>
</organism>
<keyword evidence="3" id="KW-0328">Glycosyltransferase</keyword>
<dbReference type="GO" id="GO:0016757">
    <property type="term" value="F:glycosyltransferase activity"/>
    <property type="evidence" value="ECO:0007669"/>
    <property type="project" value="UniProtKB-KW"/>
</dbReference>
<accession>A0A0N7F5F3</accession>
<reference evidence="6 7" key="1">
    <citation type="submission" date="2015-07" db="EMBL/GenBank/DDBJ databases">
        <title>Genome sequencing of Kibdelosporangium phytohabitans.</title>
        <authorList>
            <person name="Qin S."/>
            <person name="Xing K."/>
        </authorList>
    </citation>
    <scope>NUCLEOTIDE SEQUENCE [LARGE SCALE GENOMIC DNA]</scope>
    <source>
        <strain evidence="6 7">KLBMP1111</strain>
    </source>
</reference>
<keyword evidence="7" id="KW-1185">Reference proteome</keyword>
<evidence type="ECO:0000256" key="4">
    <source>
        <dbReference type="ARBA" id="ARBA00022679"/>
    </source>
</evidence>
<evidence type="ECO:0000259" key="5">
    <source>
        <dbReference type="Pfam" id="PF00535"/>
    </source>
</evidence>
<dbReference type="KEGG" id="kphy:AOZ06_50815"/>
<evidence type="ECO:0000256" key="2">
    <source>
        <dbReference type="ARBA" id="ARBA00006739"/>
    </source>
</evidence>
<dbReference type="STRING" id="860235.AOZ06_50815"/>
<dbReference type="Proteomes" id="UP000063699">
    <property type="component" value="Chromosome"/>
</dbReference>
<dbReference type="InterPro" id="IPR029044">
    <property type="entry name" value="Nucleotide-diphossugar_trans"/>
</dbReference>
<evidence type="ECO:0000313" key="6">
    <source>
        <dbReference type="EMBL" id="ALG14071.1"/>
    </source>
</evidence>
<name>A0A0N7F5F3_9PSEU</name>
<gene>
    <name evidence="6" type="ORF">AOZ06_50815</name>
</gene>
<dbReference type="OrthoDB" id="9771846at2"/>
<comment type="pathway">
    <text evidence="1">Cell wall biogenesis; cell wall polysaccharide biosynthesis.</text>
</comment>
<dbReference type="InterPro" id="IPR001173">
    <property type="entry name" value="Glyco_trans_2-like"/>
</dbReference>
<protein>
    <submittedName>
        <fullName evidence="6">Glycosyl transferase family 2</fullName>
    </submittedName>
</protein>
<dbReference type="SUPFAM" id="SSF53448">
    <property type="entry name" value="Nucleotide-diphospho-sugar transferases"/>
    <property type="match status" value="1"/>
</dbReference>
<evidence type="ECO:0000313" key="7">
    <source>
        <dbReference type="Proteomes" id="UP000063699"/>
    </source>
</evidence>